<evidence type="ECO:0000313" key="2">
    <source>
        <dbReference type="Proteomes" id="UP000076858"/>
    </source>
</evidence>
<keyword evidence="2" id="KW-1185">Reference proteome</keyword>
<protein>
    <submittedName>
        <fullName evidence="1">Uncharacterized protein</fullName>
    </submittedName>
</protein>
<dbReference type="AlphaFoldDB" id="A0A162SSJ0"/>
<gene>
    <name evidence="1" type="ORF">APZ42_011569</name>
</gene>
<evidence type="ECO:0000313" key="1">
    <source>
        <dbReference type="EMBL" id="KZS21591.1"/>
    </source>
</evidence>
<comment type="caution">
    <text evidence="1">The sequence shown here is derived from an EMBL/GenBank/DDBJ whole genome shotgun (WGS) entry which is preliminary data.</text>
</comment>
<dbReference type="Proteomes" id="UP000076858">
    <property type="component" value="Unassembled WGS sequence"/>
</dbReference>
<reference evidence="1 2" key="1">
    <citation type="submission" date="2016-03" db="EMBL/GenBank/DDBJ databases">
        <title>EvidentialGene: Evidence-directed Construction of Genes on Genomes.</title>
        <authorList>
            <person name="Gilbert D.G."/>
            <person name="Choi J.-H."/>
            <person name="Mockaitis K."/>
            <person name="Colbourne J."/>
            <person name="Pfrender M."/>
        </authorList>
    </citation>
    <scope>NUCLEOTIDE SEQUENCE [LARGE SCALE GENOMIC DNA]</scope>
    <source>
        <strain evidence="1 2">Xinb3</strain>
        <tissue evidence="1">Complete organism</tissue>
    </source>
</reference>
<accession>A0A162SSJ0</accession>
<sequence>MEDNHKSIVRGQTSASFDSMFICNNCKGCQMLDNVRKKREQAASGDDDETLRRQQLPSRVDVGLKSRVHHRHIRHPQKIIALQLKGGQQ</sequence>
<organism evidence="1 2">
    <name type="scientific">Daphnia magna</name>
    <dbReference type="NCBI Taxonomy" id="35525"/>
    <lineage>
        <taxon>Eukaryota</taxon>
        <taxon>Metazoa</taxon>
        <taxon>Ecdysozoa</taxon>
        <taxon>Arthropoda</taxon>
        <taxon>Crustacea</taxon>
        <taxon>Branchiopoda</taxon>
        <taxon>Diplostraca</taxon>
        <taxon>Cladocera</taxon>
        <taxon>Anomopoda</taxon>
        <taxon>Daphniidae</taxon>
        <taxon>Daphnia</taxon>
    </lineage>
</organism>
<dbReference type="EMBL" id="LRGB01000024">
    <property type="protein sequence ID" value="KZS21591.1"/>
    <property type="molecule type" value="Genomic_DNA"/>
</dbReference>
<name>A0A162SSJ0_9CRUS</name>
<proteinExistence type="predicted"/>